<evidence type="ECO:0000313" key="12">
    <source>
        <dbReference type="Proteomes" id="UP000000379"/>
    </source>
</evidence>
<keyword evidence="5 10" id="KW-0443">Lipid metabolism</keyword>
<comment type="function">
    <text evidence="10">Catalyzes the reversible formation of acyl-phosphate (acyl-PO(4)) from acyl-[acyl-carrier-protein] (acyl-ACP). This enzyme utilizes acyl-ACP as fatty acyl donor, but not acyl-CoA.</text>
</comment>
<dbReference type="Gene3D" id="3.40.718.10">
    <property type="entry name" value="Isopropylmalate Dehydrogenase"/>
    <property type="match status" value="1"/>
</dbReference>
<dbReference type="GO" id="GO:0043811">
    <property type="term" value="F:phosphate:acyl-[acyl carrier protein] acyltransferase activity"/>
    <property type="evidence" value="ECO:0007669"/>
    <property type="project" value="UniProtKB-UniRule"/>
</dbReference>
<dbReference type="GO" id="GO:0006633">
    <property type="term" value="P:fatty acid biosynthetic process"/>
    <property type="evidence" value="ECO:0007669"/>
    <property type="project" value="UniProtKB-UniRule"/>
</dbReference>
<evidence type="ECO:0000256" key="3">
    <source>
        <dbReference type="ARBA" id="ARBA00022516"/>
    </source>
</evidence>
<dbReference type="SUPFAM" id="SSF53659">
    <property type="entry name" value="Isocitrate/Isopropylmalate dehydrogenase-like"/>
    <property type="match status" value="1"/>
</dbReference>
<dbReference type="Pfam" id="PF02504">
    <property type="entry name" value="FA_synthesis"/>
    <property type="match status" value="1"/>
</dbReference>
<comment type="catalytic activity">
    <reaction evidence="1 10">
        <text>a fatty acyl-[ACP] + phosphate = an acyl phosphate + holo-[ACP]</text>
        <dbReference type="Rhea" id="RHEA:42292"/>
        <dbReference type="Rhea" id="RHEA-COMP:9685"/>
        <dbReference type="Rhea" id="RHEA-COMP:14125"/>
        <dbReference type="ChEBI" id="CHEBI:43474"/>
        <dbReference type="ChEBI" id="CHEBI:59918"/>
        <dbReference type="ChEBI" id="CHEBI:64479"/>
        <dbReference type="ChEBI" id="CHEBI:138651"/>
        <dbReference type="EC" id="2.3.1.274"/>
    </reaction>
</comment>
<comment type="similarity">
    <text evidence="10">Belongs to the PlsX family.</text>
</comment>
<reference evidence="11 12" key="2">
    <citation type="journal article" date="2011" name="Stand. Genomic Sci.">
        <title>Complete genome sequence of Truepera radiovictrix type strain (RQ-24).</title>
        <authorList>
            <person name="Ivanova N."/>
            <person name="Rohde C."/>
            <person name="Munk C."/>
            <person name="Nolan M."/>
            <person name="Lucas S."/>
            <person name="Del Rio T.G."/>
            <person name="Tice H."/>
            <person name="Deshpande S."/>
            <person name="Cheng J.F."/>
            <person name="Tapia R."/>
            <person name="Han C."/>
            <person name="Goodwin L."/>
            <person name="Pitluck S."/>
            <person name="Liolios K."/>
            <person name="Mavromatis K."/>
            <person name="Mikhailova N."/>
            <person name="Pati A."/>
            <person name="Chen A."/>
            <person name="Palaniappan K."/>
            <person name="Land M."/>
            <person name="Hauser L."/>
            <person name="Chang Y.J."/>
            <person name="Jeffries C.D."/>
            <person name="Brambilla E."/>
            <person name="Rohde M."/>
            <person name="Goker M."/>
            <person name="Tindall B.J."/>
            <person name="Woyke T."/>
            <person name="Bristow J."/>
            <person name="Eisen J.A."/>
            <person name="Markowitz V."/>
            <person name="Hugenholtz P."/>
            <person name="Kyrpides N.C."/>
            <person name="Klenk H.P."/>
            <person name="Lapidus A."/>
        </authorList>
    </citation>
    <scope>NUCLEOTIDE SEQUENCE [LARGE SCALE GENOMIC DNA]</scope>
    <source>
        <strain evidence="12">DSM 17093 / CIP 108686 / LMG 22925 / RQ-24</strain>
    </source>
</reference>
<dbReference type="InterPro" id="IPR012281">
    <property type="entry name" value="Phospholipid_synth_PlsX-like"/>
</dbReference>
<name>D7CR78_TRURR</name>
<comment type="subunit">
    <text evidence="9 10">Homodimer. Probably interacts with PlsY.</text>
</comment>
<proteinExistence type="inferred from homology"/>
<evidence type="ECO:0000256" key="4">
    <source>
        <dbReference type="ARBA" id="ARBA00022679"/>
    </source>
</evidence>
<dbReference type="Proteomes" id="UP000000379">
    <property type="component" value="Chromosome"/>
</dbReference>
<organism evidence="11 12">
    <name type="scientific">Truepera radiovictrix (strain DSM 17093 / CIP 108686 / LMG 22925 / RQ-24)</name>
    <dbReference type="NCBI Taxonomy" id="649638"/>
    <lineage>
        <taxon>Bacteria</taxon>
        <taxon>Thermotogati</taxon>
        <taxon>Deinococcota</taxon>
        <taxon>Deinococci</taxon>
        <taxon>Trueperales</taxon>
        <taxon>Trueperaceae</taxon>
        <taxon>Truepera</taxon>
    </lineage>
</organism>
<evidence type="ECO:0000256" key="2">
    <source>
        <dbReference type="ARBA" id="ARBA00022490"/>
    </source>
</evidence>
<evidence type="ECO:0000256" key="8">
    <source>
        <dbReference type="ARBA" id="ARBA00024069"/>
    </source>
</evidence>
<dbReference type="GO" id="GO:0005737">
    <property type="term" value="C:cytoplasm"/>
    <property type="evidence" value="ECO:0007669"/>
    <property type="project" value="UniProtKB-SubCell"/>
</dbReference>
<dbReference type="EC" id="2.3.1.274" evidence="8 10"/>
<keyword evidence="2 10" id="KW-0963">Cytoplasm</keyword>
<keyword evidence="7 10" id="KW-1208">Phospholipid metabolism</keyword>
<evidence type="ECO:0000256" key="9">
    <source>
        <dbReference type="ARBA" id="ARBA00046608"/>
    </source>
</evidence>
<dbReference type="KEGG" id="tra:Trad_2052"/>
<keyword evidence="6 10" id="KW-0594">Phospholipid biosynthesis</keyword>
<gene>
    <name evidence="10" type="primary">plsX</name>
    <name evidence="11" type="ordered locus">Trad_2052</name>
</gene>
<dbReference type="InterPro" id="IPR003664">
    <property type="entry name" value="FA_synthesis"/>
</dbReference>
<evidence type="ECO:0000256" key="6">
    <source>
        <dbReference type="ARBA" id="ARBA00023209"/>
    </source>
</evidence>
<dbReference type="HAMAP" id="MF_00019">
    <property type="entry name" value="PlsX"/>
    <property type="match status" value="1"/>
</dbReference>
<dbReference type="UniPathway" id="UPA00085"/>
<accession>D7CR78</accession>
<comment type="pathway">
    <text evidence="10">Lipid metabolism; phospholipid metabolism.</text>
</comment>
<dbReference type="PANTHER" id="PTHR30100">
    <property type="entry name" value="FATTY ACID/PHOSPHOLIPID SYNTHESIS PROTEIN PLSX"/>
    <property type="match status" value="1"/>
</dbReference>
<dbReference type="NCBIfam" id="TIGR00182">
    <property type="entry name" value="plsX"/>
    <property type="match status" value="1"/>
</dbReference>
<dbReference type="STRING" id="649638.Trad_2052"/>
<comment type="subcellular location">
    <subcellularLocation>
        <location evidence="10">Cytoplasm</location>
    </subcellularLocation>
    <text evidence="10">Associated with the membrane possibly through PlsY.</text>
</comment>
<dbReference type="eggNOG" id="COG0416">
    <property type="taxonomic scope" value="Bacteria"/>
</dbReference>
<keyword evidence="3 10" id="KW-0444">Lipid biosynthesis</keyword>
<dbReference type="PIRSF" id="PIRSF002465">
    <property type="entry name" value="Phsphlp_syn_PlsX"/>
    <property type="match status" value="1"/>
</dbReference>
<dbReference type="GO" id="GO:0008654">
    <property type="term" value="P:phospholipid biosynthetic process"/>
    <property type="evidence" value="ECO:0007669"/>
    <property type="project" value="UniProtKB-KW"/>
</dbReference>
<evidence type="ECO:0000256" key="1">
    <source>
        <dbReference type="ARBA" id="ARBA00001232"/>
    </source>
</evidence>
<evidence type="ECO:0000256" key="7">
    <source>
        <dbReference type="ARBA" id="ARBA00023264"/>
    </source>
</evidence>
<keyword evidence="4 10" id="KW-0808">Transferase</keyword>
<keyword evidence="12" id="KW-1185">Reference proteome</keyword>
<dbReference type="PANTHER" id="PTHR30100:SF1">
    <property type="entry name" value="PHOSPHATE ACYLTRANSFERASE"/>
    <property type="match status" value="1"/>
</dbReference>
<dbReference type="EMBL" id="CP002049">
    <property type="protein sequence ID" value="ADI15166.1"/>
    <property type="molecule type" value="Genomic_DNA"/>
</dbReference>
<evidence type="ECO:0000256" key="10">
    <source>
        <dbReference type="HAMAP-Rule" id="MF_00019"/>
    </source>
</evidence>
<evidence type="ECO:0000313" key="11">
    <source>
        <dbReference type="EMBL" id="ADI15166.1"/>
    </source>
</evidence>
<dbReference type="HOGENOM" id="CLU_039379_1_1_0"/>
<dbReference type="AlphaFoldDB" id="D7CR78"/>
<sequence length="320" mass="33350">MPQAAVAGALAAAREGVSVVLVGDEGAIRQELRAQGGELPVHHAPDTVRMEDHAAEVRRRKDSSIMQAMRLTKEGDASACVSVGHSGATMAAALFVLGRLKGVERPAILANIPTAKGFCALIDAGANADCRPTHLQQFAVMGSVYARLFYGLPNPSVGLISIGEEPEKGNELTREAHALLQKTPGIAFYGNVEGRDLLKGTTDVVVADGFTGNVMLKLAEGEAKVIFGWVREALTGGGFGTKLGAALVRSALRRVAARLDPAEYGAQPLLGVDGYAFIGHGSSDARAIKNALLTAKRAVEAELLPKIKAGMAALEPARAS</sequence>
<evidence type="ECO:0000256" key="5">
    <source>
        <dbReference type="ARBA" id="ARBA00023098"/>
    </source>
</evidence>
<protein>
    <recommendedName>
        <fullName evidence="8 10">Phosphate acyltransferase</fullName>
        <ecNumber evidence="8 10">2.3.1.274</ecNumber>
    </recommendedName>
    <alternativeName>
        <fullName evidence="10">Acyl-ACP phosphotransacylase</fullName>
    </alternativeName>
    <alternativeName>
        <fullName evidence="10">Acyl-[acyl-carrier-protein]--phosphate acyltransferase</fullName>
    </alternativeName>
    <alternativeName>
        <fullName evidence="10">Phosphate-acyl-ACP acyltransferase</fullName>
    </alternativeName>
</protein>
<reference evidence="12" key="1">
    <citation type="submission" date="2010-05" db="EMBL/GenBank/DDBJ databases">
        <title>The complete genome of Truepera radiovictris DSM 17093.</title>
        <authorList>
            <consortium name="US DOE Joint Genome Institute (JGI-PGF)"/>
            <person name="Lucas S."/>
            <person name="Copeland A."/>
            <person name="Lapidus A."/>
            <person name="Glavina del Rio T."/>
            <person name="Dalin E."/>
            <person name="Tice H."/>
            <person name="Bruce D."/>
            <person name="Goodwin L."/>
            <person name="Pitluck S."/>
            <person name="Kyrpides N."/>
            <person name="Mavromatis K."/>
            <person name="Ovchinnikova G."/>
            <person name="Munk A.C."/>
            <person name="Detter J.C."/>
            <person name="Han C."/>
            <person name="Tapia R."/>
            <person name="Land M."/>
            <person name="Hauser L."/>
            <person name="Markowitz V."/>
            <person name="Cheng J.-F."/>
            <person name="Hugenholtz P."/>
            <person name="Woyke T."/>
            <person name="Wu D."/>
            <person name="Tindall B."/>
            <person name="Pomrenke H.G."/>
            <person name="Brambilla E."/>
            <person name="Klenk H.-P."/>
            <person name="Eisen J.A."/>
        </authorList>
    </citation>
    <scope>NUCLEOTIDE SEQUENCE [LARGE SCALE GENOMIC DNA]</scope>
    <source>
        <strain evidence="12">DSM 17093 / CIP 108686 / LMG 22925 / RQ-24</strain>
    </source>
</reference>